<protein>
    <submittedName>
        <fullName evidence="2">Uncharacterized protein</fullName>
    </submittedName>
</protein>
<feature type="transmembrane region" description="Helical" evidence="1">
    <location>
        <begin position="33"/>
        <end position="52"/>
    </location>
</feature>
<evidence type="ECO:0000256" key="1">
    <source>
        <dbReference type="SAM" id="Phobius"/>
    </source>
</evidence>
<sequence length="156" mass="17617">MENNLPSQTEAKDALNAVHNIQQNLLIEYSPPVWLRLIMSLSYGAIFFGYGMTEHENIWALAMIVGAIIFTLSTALYYYLYKIQGIRIRIIPRSIKAEKINAYAAIGFAALGFLSRFLRTEMSLDWAPHICAATASIVMFWLLIKLPTGETVVKEN</sequence>
<feature type="transmembrane region" description="Helical" evidence="1">
    <location>
        <begin position="58"/>
        <end position="80"/>
    </location>
</feature>
<dbReference type="EMBL" id="AUXX01000001">
    <property type="protein sequence ID" value="KZN70367.1"/>
    <property type="molecule type" value="Genomic_DNA"/>
</dbReference>
<evidence type="ECO:0000313" key="3">
    <source>
        <dbReference type="Proteomes" id="UP000076661"/>
    </source>
</evidence>
<keyword evidence="1" id="KW-1133">Transmembrane helix</keyword>
<evidence type="ECO:0000313" key="2">
    <source>
        <dbReference type="EMBL" id="KZN70367.1"/>
    </source>
</evidence>
<dbReference type="PATRIC" id="fig|1365257.3.peg.51"/>
<keyword evidence="1" id="KW-0472">Membrane</keyword>
<accession>A0A167PCY7</accession>
<name>A0A167PCY7_9GAMM</name>
<dbReference type="AlphaFoldDB" id="A0A167PCY7"/>
<proteinExistence type="predicted"/>
<dbReference type="RefSeq" id="WP_063379514.1">
    <property type="nucleotide sequence ID" value="NZ_AUXX01000001.1"/>
</dbReference>
<feature type="transmembrane region" description="Helical" evidence="1">
    <location>
        <begin position="100"/>
        <end position="120"/>
    </location>
</feature>
<dbReference type="Proteomes" id="UP000076661">
    <property type="component" value="Unassembled WGS sequence"/>
</dbReference>
<keyword evidence="1" id="KW-0812">Transmembrane</keyword>
<reference evidence="2 3" key="1">
    <citation type="submission" date="2013-07" db="EMBL/GenBank/DDBJ databases">
        <title>Comparative Genomic and Metabolomic Analysis of Twelve Strains of Pseudoalteromonas luteoviolacea.</title>
        <authorList>
            <person name="Vynne N.G."/>
            <person name="Mansson M."/>
            <person name="Gram L."/>
        </authorList>
    </citation>
    <scope>NUCLEOTIDE SEQUENCE [LARGE SCALE GENOMIC DNA]</scope>
    <source>
        <strain evidence="2 3">S4060-1</strain>
    </source>
</reference>
<gene>
    <name evidence="2" type="ORF">N478_00255</name>
</gene>
<comment type="caution">
    <text evidence="2">The sequence shown here is derived from an EMBL/GenBank/DDBJ whole genome shotgun (WGS) entry which is preliminary data.</text>
</comment>
<organism evidence="2 3">
    <name type="scientific">Pseudoalteromonas luteoviolacea S4060-1</name>
    <dbReference type="NCBI Taxonomy" id="1365257"/>
    <lineage>
        <taxon>Bacteria</taxon>
        <taxon>Pseudomonadati</taxon>
        <taxon>Pseudomonadota</taxon>
        <taxon>Gammaproteobacteria</taxon>
        <taxon>Alteromonadales</taxon>
        <taxon>Pseudoalteromonadaceae</taxon>
        <taxon>Pseudoalteromonas</taxon>
    </lineage>
</organism>
<feature type="transmembrane region" description="Helical" evidence="1">
    <location>
        <begin position="126"/>
        <end position="144"/>
    </location>
</feature>